<protein>
    <recommendedName>
        <fullName evidence="5">DUF3472 domain-containing protein</fullName>
    </recommendedName>
</protein>
<organism evidence="3 4">
    <name type="scientific">Lysobacter hankyongensis</name>
    <dbReference type="NCBI Taxonomy" id="1176535"/>
    <lineage>
        <taxon>Bacteria</taxon>
        <taxon>Pseudomonadati</taxon>
        <taxon>Pseudomonadota</taxon>
        <taxon>Gammaproteobacteria</taxon>
        <taxon>Lysobacterales</taxon>
        <taxon>Lysobacteraceae</taxon>
        <taxon>Lysobacter</taxon>
    </lineage>
</organism>
<dbReference type="EMBL" id="BAABJE010000012">
    <property type="protein sequence ID" value="GAA4797710.1"/>
    <property type="molecule type" value="Genomic_DNA"/>
</dbReference>
<reference evidence="4" key="1">
    <citation type="journal article" date="2019" name="Int. J. Syst. Evol. Microbiol.">
        <title>The Global Catalogue of Microorganisms (GCM) 10K type strain sequencing project: providing services to taxonomists for standard genome sequencing and annotation.</title>
        <authorList>
            <consortium name="The Broad Institute Genomics Platform"/>
            <consortium name="The Broad Institute Genome Sequencing Center for Infectious Disease"/>
            <person name="Wu L."/>
            <person name="Ma J."/>
        </authorList>
    </citation>
    <scope>NUCLEOTIDE SEQUENCE [LARGE SCALE GENOMIC DNA]</scope>
    <source>
        <strain evidence="4">JCM 18204</strain>
    </source>
</reference>
<keyword evidence="2" id="KW-0732">Signal</keyword>
<comment type="caution">
    <text evidence="3">The sequence shown here is derived from an EMBL/GenBank/DDBJ whole genome shotgun (WGS) entry which is preliminary data.</text>
</comment>
<evidence type="ECO:0000256" key="2">
    <source>
        <dbReference type="SAM" id="SignalP"/>
    </source>
</evidence>
<feature type="compositionally biased region" description="Low complexity" evidence="1">
    <location>
        <begin position="360"/>
        <end position="374"/>
    </location>
</feature>
<keyword evidence="4" id="KW-1185">Reference proteome</keyword>
<feature type="signal peptide" evidence="2">
    <location>
        <begin position="1"/>
        <end position="25"/>
    </location>
</feature>
<feature type="compositionally biased region" description="Basic and acidic residues" evidence="1">
    <location>
        <begin position="334"/>
        <end position="345"/>
    </location>
</feature>
<feature type="region of interest" description="Disordered" evidence="1">
    <location>
        <begin position="318"/>
        <end position="374"/>
    </location>
</feature>
<dbReference type="Proteomes" id="UP001499959">
    <property type="component" value="Unassembled WGS sequence"/>
</dbReference>
<dbReference type="RefSeq" id="WP_345303632.1">
    <property type="nucleotide sequence ID" value="NZ_BAABJE010000012.1"/>
</dbReference>
<accession>A0ABP9BS12</accession>
<proteinExistence type="predicted"/>
<gene>
    <name evidence="3" type="ORF">GCM10023307_24580</name>
</gene>
<name>A0ABP9BS12_9GAMM</name>
<dbReference type="InterPro" id="IPR021862">
    <property type="entry name" value="DUF3472"/>
</dbReference>
<evidence type="ECO:0000256" key="1">
    <source>
        <dbReference type="SAM" id="MobiDB-lite"/>
    </source>
</evidence>
<evidence type="ECO:0000313" key="3">
    <source>
        <dbReference type="EMBL" id="GAA4797710.1"/>
    </source>
</evidence>
<sequence>MKGSYRRIAGAVCALFIAFAAPARAGQQQWSNAYVNWTTGSSPAAISTIDQEMWILAPANGTQWVMQFSWTEDPAHGGYLGFNRDAQGNSQMIYSLWDATAARAGPGAKCTVFGGEGSGMSCRQPYSLRADRWYRLHLEKTTGDAGATWWAATISEETASGAAAPVYLGKLAMDPRLTSIAGNSIANFIEYFGDAVPQCGQVPVSAFYVSQPQLNWMPAASQYEYTANLKAFTPTDYCKRPTDPQGASALGGDLGASSDDWWSLYPFPPTGSGVMVFLGGNVIADATLRQAFDALSPAAVTPPTTHLYWSPMPEVAVDASTEASEGAAPPDAAKNGDDKDDESPRRQVPPSSDPPPATPSPDAAATSPKAPSAM</sequence>
<feature type="chain" id="PRO_5047010003" description="DUF3472 domain-containing protein" evidence="2">
    <location>
        <begin position="26"/>
        <end position="374"/>
    </location>
</feature>
<dbReference type="Pfam" id="PF11958">
    <property type="entry name" value="DUF3472"/>
    <property type="match status" value="1"/>
</dbReference>
<evidence type="ECO:0000313" key="4">
    <source>
        <dbReference type="Proteomes" id="UP001499959"/>
    </source>
</evidence>
<evidence type="ECO:0008006" key="5">
    <source>
        <dbReference type="Google" id="ProtNLM"/>
    </source>
</evidence>